<evidence type="ECO:0000256" key="10">
    <source>
        <dbReference type="PROSITE-ProRule" id="PRU00284"/>
    </source>
</evidence>
<dbReference type="RefSeq" id="WP_283078294.1">
    <property type="nucleotide sequence ID" value="NZ_CP121671.1"/>
</dbReference>
<evidence type="ECO:0000256" key="4">
    <source>
        <dbReference type="ARBA" id="ARBA00022500"/>
    </source>
</evidence>
<gene>
    <name evidence="15" type="ORF">P9989_08250</name>
</gene>
<dbReference type="EMBL" id="CP121671">
    <property type="protein sequence ID" value="WFT76340.1"/>
    <property type="molecule type" value="Genomic_DNA"/>
</dbReference>
<dbReference type="InterPro" id="IPR029151">
    <property type="entry name" value="Sensor-like_sf"/>
</dbReference>
<dbReference type="SUPFAM" id="SSF58104">
    <property type="entry name" value="Methyl-accepting chemotaxis protein (MCP) signaling domain"/>
    <property type="match status" value="1"/>
</dbReference>
<dbReference type="PROSITE" id="PS50111">
    <property type="entry name" value="CHEMOTAXIS_TRANSDUC_2"/>
    <property type="match status" value="1"/>
</dbReference>
<feature type="domain" description="Methyl-accepting transducer" evidence="13">
    <location>
        <begin position="381"/>
        <end position="638"/>
    </location>
</feature>
<keyword evidence="6 12" id="KW-1133">Transmembrane helix</keyword>
<keyword evidence="3" id="KW-0488">Methylation</keyword>
<feature type="compositionally biased region" description="Basic and acidic residues" evidence="11">
    <location>
        <begin position="666"/>
        <end position="691"/>
    </location>
</feature>
<dbReference type="CDD" id="cd12912">
    <property type="entry name" value="PDC2_MCP_like"/>
    <property type="match status" value="1"/>
</dbReference>
<evidence type="ECO:0000256" key="9">
    <source>
        <dbReference type="ARBA" id="ARBA00029447"/>
    </source>
</evidence>
<evidence type="ECO:0000256" key="7">
    <source>
        <dbReference type="ARBA" id="ARBA00023136"/>
    </source>
</evidence>
<dbReference type="Pfam" id="PF00672">
    <property type="entry name" value="HAMP"/>
    <property type="match status" value="1"/>
</dbReference>
<proteinExistence type="inferred from homology"/>
<keyword evidence="4" id="KW-0145">Chemotaxis</keyword>
<dbReference type="InterPro" id="IPR033479">
    <property type="entry name" value="dCache_1"/>
</dbReference>
<dbReference type="Gene3D" id="1.10.287.950">
    <property type="entry name" value="Methyl-accepting chemotaxis protein"/>
    <property type="match status" value="1"/>
</dbReference>
<dbReference type="PANTHER" id="PTHR32089">
    <property type="entry name" value="METHYL-ACCEPTING CHEMOTAXIS PROTEIN MCPB"/>
    <property type="match status" value="1"/>
</dbReference>
<keyword evidence="2" id="KW-1003">Cell membrane</keyword>
<dbReference type="PANTHER" id="PTHR32089:SF114">
    <property type="entry name" value="METHYL-ACCEPTING CHEMOTAXIS PROTEIN MCPB"/>
    <property type="match status" value="1"/>
</dbReference>
<dbReference type="Pfam" id="PF00015">
    <property type="entry name" value="MCPsignal"/>
    <property type="match status" value="1"/>
</dbReference>
<dbReference type="InterPro" id="IPR004089">
    <property type="entry name" value="MCPsignal_dom"/>
</dbReference>
<keyword evidence="16" id="KW-1185">Reference proteome</keyword>
<evidence type="ECO:0000259" key="13">
    <source>
        <dbReference type="PROSITE" id="PS50111"/>
    </source>
</evidence>
<evidence type="ECO:0000313" key="16">
    <source>
        <dbReference type="Proteomes" id="UP001221597"/>
    </source>
</evidence>
<evidence type="ECO:0000256" key="5">
    <source>
        <dbReference type="ARBA" id="ARBA00022692"/>
    </source>
</evidence>
<dbReference type="InterPro" id="IPR003660">
    <property type="entry name" value="HAMP_dom"/>
</dbReference>
<feature type="domain" description="HAMP" evidence="14">
    <location>
        <begin position="310"/>
        <end position="362"/>
    </location>
</feature>
<dbReference type="PROSITE" id="PS50885">
    <property type="entry name" value="HAMP"/>
    <property type="match status" value="1"/>
</dbReference>
<keyword evidence="5 12" id="KW-0812">Transmembrane</keyword>
<reference evidence="15 16" key="1">
    <citation type="submission" date="2023-04" db="EMBL/GenBank/DDBJ databases">
        <title>Genome sequence of Halobacillus naozhouensis KACC 21980.</title>
        <authorList>
            <person name="Kim S."/>
            <person name="Heo J."/>
            <person name="Kwon S.-W."/>
        </authorList>
    </citation>
    <scope>NUCLEOTIDE SEQUENCE [LARGE SCALE GENOMIC DNA]</scope>
    <source>
        <strain evidence="15 16">KCTC 13234</strain>
    </source>
</reference>
<evidence type="ECO:0000256" key="12">
    <source>
        <dbReference type="SAM" id="Phobius"/>
    </source>
</evidence>
<dbReference type="Proteomes" id="UP001221597">
    <property type="component" value="Chromosome"/>
</dbReference>
<evidence type="ECO:0000256" key="1">
    <source>
        <dbReference type="ARBA" id="ARBA00004651"/>
    </source>
</evidence>
<feature type="region of interest" description="Disordered" evidence="11">
    <location>
        <begin position="663"/>
        <end position="691"/>
    </location>
</feature>
<accession>A0ABY8J6E5</accession>
<dbReference type="CDD" id="cd12913">
    <property type="entry name" value="PDC1_MCP_like"/>
    <property type="match status" value="1"/>
</dbReference>
<dbReference type="SUPFAM" id="SSF103190">
    <property type="entry name" value="Sensory domain-like"/>
    <property type="match status" value="1"/>
</dbReference>
<evidence type="ECO:0000259" key="14">
    <source>
        <dbReference type="PROSITE" id="PS50885"/>
    </source>
</evidence>
<evidence type="ECO:0000256" key="11">
    <source>
        <dbReference type="SAM" id="MobiDB-lite"/>
    </source>
</evidence>
<feature type="transmembrane region" description="Helical" evidence="12">
    <location>
        <begin position="20"/>
        <end position="41"/>
    </location>
</feature>
<evidence type="ECO:0000256" key="2">
    <source>
        <dbReference type="ARBA" id="ARBA00022475"/>
    </source>
</evidence>
<keyword evidence="7 12" id="KW-0472">Membrane</keyword>
<dbReference type="Gene3D" id="1.10.8.500">
    <property type="entry name" value="HAMP domain in histidine kinase"/>
    <property type="match status" value="1"/>
</dbReference>
<organism evidence="15 16">
    <name type="scientific">Halobacillus naozhouensis</name>
    <dbReference type="NCBI Taxonomy" id="554880"/>
    <lineage>
        <taxon>Bacteria</taxon>
        <taxon>Bacillati</taxon>
        <taxon>Bacillota</taxon>
        <taxon>Bacilli</taxon>
        <taxon>Bacillales</taxon>
        <taxon>Bacillaceae</taxon>
        <taxon>Halobacillus</taxon>
    </lineage>
</organism>
<evidence type="ECO:0000256" key="8">
    <source>
        <dbReference type="ARBA" id="ARBA00023224"/>
    </source>
</evidence>
<dbReference type="SMART" id="SM00283">
    <property type="entry name" value="MA"/>
    <property type="match status" value="1"/>
</dbReference>
<comment type="subcellular location">
    <subcellularLocation>
        <location evidence="1">Cell membrane</location>
        <topology evidence="1">Multi-pass membrane protein</topology>
    </subcellularLocation>
</comment>
<dbReference type="Gene3D" id="3.30.450.20">
    <property type="entry name" value="PAS domain"/>
    <property type="match status" value="2"/>
</dbReference>
<evidence type="ECO:0000256" key="3">
    <source>
        <dbReference type="ARBA" id="ARBA00022481"/>
    </source>
</evidence>
<evidence type="ECO:0000313" key="15">
    <source>
        <dbReference type="EMBL" id="WFT76340.1"/>
    </source>
</evidence>
<evidence type="ECO:0000256" key="6">
    <source>
        <dbReference type="ARBA" id="ARBA00022989"/>
    </source>
</evidence>
<dbReference type="SMART" id="SM00304">
    <property type="entry name" value="HAMP"/>
    <property type="match status" value="2"/>
</dbReference>
<protein>
    <submittedName>
        <fullName evidence="15">Methyl-accepting chemotaxis protein</fullName>
    </submittedName>
</protein>
<dbReference type="Pfam" id="PF02743">
    <property type="entry name" value="dCache_1"/>
    <property type="match status" value="1"/>
</dbReference>
<sequence length="691" mass="75728">MKLLKKSYGFFTKRIQRQILFPFLFLILLTGFVVAGTSYWFSLNNMKETMTKNVEQQMTMMSDSFDTLFDSISHNVNRYAEDNQLANPQEMSEDILASFASTKEANPYILNIYMGDKDTKDMFIFPETELGSDYDPTTRPWFTKSVEQTGEVIWTEPYTDAATGDTIVSAARAIEQNGSVTGVFSIDFTVNTLFNMIEKVEVGQTGDAMLLSETGIYLAHPNEEMIGKTAEKAPFYDTLMSSEAGSYEYSKGGKQKIIAFATNPKTGWKMAGTVNVSDFVAQANTIILPIVIVLAIVILISLGIAVLVTRYLTKPIKHLQKLMNKAGQGDFAIAVKIVRNDEIGELSEDFERMMASIRELIANVKSSSNLVSSSAENVVANAEQNAAASNEISRAIQDIASGAQSQAEYMESSVNSSQTLASTINDVVTQSERIKTQSDELLDRSEEAKSIVEKLRSHSNQTTNMTTEMKESIHELQDSSENINQVVSTISGIAGQTNLLALNAAIEAARAGEAGKGFAVVAEEVRKLAEQSESALTDVAKMIHHMQTRTAAIVELIEQTGDVVVEQEQSVNATEQSFEGVFANISDNVQSINQIISSMKQMDKEKNQLVATIDEISSVTEETAAGAEQVSASIQESNSAMEQLNHLAEELENVASSMNDSLQNFKLDKDHGAEGEVVPLEKDNKWGQKAG</sequence>
<comment type="similarity">
    <text evidence="9">Belongs to the methyl-accepting chemotaxis (MCP) protein family.</text>
</comment>
<feature type="transmembrane region" description="Helical" evidence="12">
    <location>
        <begin position="286"/>
        <end position="313"/>
    </location>
</feature>
<name>A0ABY8J6E5_9BACI</name>
<dbReference type="CDD" id="cd06225">
    <property type="entry name" value="HAMP"/>
    <property type="match status" value="1"/>
</dbReference>
<keyword evidence="8 10" id="KW-0807">Transducer</keyword>